<organism evidence="4 5">
    <name type="scientific">Xanthoceras sorbifolium</name>
    <dbReference type="NCBI Taxonomy" id="99658"/>
    <lineage>
        <taxon>Eukaryota</taxon>
        <taxon>Viridiplantae</taxon>
        <taxon>Streptophyta</taxon>
        <taxon>Embryophyta</taxon>
        <taxon>Tracheophyta</taxon>
        <taxon>Spermatophyta</taxon>
        <taxon>Magnoliopsida</taxon>
        <taxon>eudicotyledons</taxon>
        <taxon>Gunneridae</taxon>
        <taxon>Pentapetalae</taxon>
        <taxon>rosids</taxon>
        <taxon>malvids</taxon>
        <taxon>Sapindales</taxon>
        <taxon>Sapindaceae</taxon>
        <taxon>Xanthoceroideae</taxon>
        <taxon>Xanthoceras</taxon>
    </lineage>
</organism>
<evidence type="ECO:0000313" key="4">
    <source>
        <dbReference type="EMBL" id="KAH7578238.1"/>
    </source>
</evidence>
<dbReference type="PANTHER" id="PTHR45717:SF8">
    <property type="entry name" value="OS01G0301000 PROTEIN"/>
    <property type="match status" value="1"/>
</dbReference>
<dbReference type="EMBL" id="JAFEMO010000001">
    <property type="protein sequence ID" value="KAH7578238.1"/>
    <property type="molecule type" value="Genomic_DNA"/>
</dbReference>
<dbReference type="PANTHER" id="PTHR45717">
    <property type="entry name" value="OS12G0527900 PROTEIN"/>
    <property type="match status" value="1"/>
</dbReference>
<keyword evidence="5" id="KW-1185">Reference proteome</keyword>
<protein>
    <recommendedName>
        <fullName evidence="6">Pentatricopeptide repeat-containing protein</fullName>
    </recommendedName>
</protein>
<comment type="caution">
    <text evidence="4">The sequence shown here is derived from an EMBL/GenBank/DDBJ whole genome shotgun (WGS) entry which is preliminary data.</text>
</comment>
<evidence type="ECO:0000256" key="1">
    <source>
        <dbReference type="ARBA" id="ARBA00007626"/>
    </source>
</evidence>
<feature type="repeat" description="PPR" evidence="3">
    <location>
        <begin position="137"/>
        <end position="171"/>
    </location>
</feature>
<comment type="similarity">
    <text evidence="1">Belongs to the PPR family. P subfamily.</text>
</comment>
<reference evidence="4 5" key="1">
    <citation type="submission" date="2021-02" db="EMBL/GenBank/DDBJ databases">
        <title>Plant Genome Project.</title>
        <authorList>
            <person name="Zhang R.-G."/>
        </authorList>
    </citation>
    <scope>NUCLEOTIDE SEQUENCE [LARGE SCALE GENOMIC DNA]</scope>
    <source>
        <tissue evidence="4">Leaves</tissue>
    </source>
</reference>
<dbReference type="InterPro" id="IPR011990">
    <property type="entry name" value="TPR-like_helical_dom_sf"/>
</dbReference>
<dbReference type="PROSITE" id="PS51375">
    <property type="entry name" value="PPR"/>
    <property type="match status" value="2"/>
</dbReference>
<dbReference type="InterPro" id="IPR002885">
    <property type="entry name" value="PPR_rpt"/>
</dbReference>
<proteinExistence type="inferred from homology"/>
<accession>A0ABQ8INI1</accession>
<evidence type="ECO:0000256" key="2">
    <source>
        <dbReference type="ARBA" id="ARBA00022737"/>
    </source>
</evidence>
<name>A0ABQ8INI1_9ROSI</name>
<evidence type="ECO:0000313" key="5">
    <source>
        <dbReference type="Proteomes" id="UP000827721"/>
    </source>
</evidence>
<dbReference type="Pfam" id="PF01535">
    <property type="entry name" value="PPR"/>
    <property type="match status" value="4"/>
</dbReference>
<keyword evidence="2" id="KW-0677">Repeat</keyword>
<feature type="repeat" description="PPR" evidence="3">
    <location>
        <begin position="172"/>
        <end position="206"/>
    </location>
</feature>
<dbReference type="SUPFAM" id="SSF48452">
    <property type="entry name" value="TPR-like"/>
    <property type="match status" value="1"/>
</dbReference>
<evidence type="ECO:0000256" key="3">
    <source>
        <dbReference type="PROSITE-ProRule" id="PRU00708"/>
    </source>
</evidence>
<dbReference type="Gene3D" id="1.25.40.10">
    <property type="entry name" value="Tetratricopeptide repeat domain"/>
    <property type="match status" value="2"/>
</dbReference>
<dbReference type="Proteomes" id="UP000827721">
    <property type="component" value="Unassembled WGS sequence"/>
</dbReference>
<dbReference type="NCBIfam" id="TIGR00756">
    <property type="entry name" value="PPR"/>
    <property type="match status" value="3"/>
</dbReference>
<evidence type="ECO:0008006" key="6">
    <source>
        <dbReference type="Google" id="ProtNLM"/>
    </source>
</evidence>
<sequence>MKHNQSRLMMASGPNLVRRLCTATAGFVTDNVTAGKNDRLFKRLSAMPITGRSVEQTLNDYRMEGKVIAKKELGHSIRALRKYGRFKHAFEVMEWMKRRKVNFSHTDYALYLDLTAKIKGLAAAESYFNGLPPSVKNRYTYGSLLNCYSRELMTEKALALFEKMDQLNFVSNSLAFNNLMVMYIKLGQPEKVPFLVEQMKQRNIILCDYAYTIWMQSYASSNDIDGVERVFKEMNKGGEGKCSWVTYSNIAAIYVKAELFEKADLALTKLEEMKPREREAYHFLISLSSSFRNLEDVNRIWNVLKSAFPTTNTSYLVMLQALDRLNAIDRLKEFFKEWESSCSSYDMKLANTVIRAYLKRDMYEEAASVFDDAIKRTTGLYFKAREAFMVYYLRTRQLDLAWNEMDAAIAEAKERSWKPSEETVNAFFSFFTEEKDIHGAEEFCRILKSEDGIELSHELENLLARVCPDRD</sequence>
<gene>
    <name evidence="4" type="ORF">JRO89_XS01G0358000</name>
</gene>